<keyword evidence="7" id="KW-1133">Transmembrane helix</keyword>
<comment type="similarity">
    <text evidence="2">Belongs to the TMEM214 family.</text>
</comment>
<sequence>MAMDDLAGSSSSSAMDAVSADPSHGWQKVTYPKRHRKQGAPPPSAAPDLGFQANGGHKVNVFEAVDRNAEKRHRALLAARDAADPDAARIAAAAAAYSDDDDDSDEAQAPRPEGEAKKPKVKKPKKPKVTVAEAAALIDAENLAAHLVQISESYENQQDIQLMRFADYFGRSFASVSAAQFPWAKMFKESLVSKMVDTVRPSGREMERSRGAESRRLTGEGGVAPLHHEVGRRGNRLSAAATNSRNCFQDAFFPIQSAANASGEPYRTPKISSSWRNHQPSRLQEGNRQSPPRLAMAMDDLAGSSSSSAMDAVSADPSHGWQKVTYPKRHRKQGAPPPSAAPDLGFQANGGHKVNVFEAVDRNAEKRHRALLAARDAADPDAARIAAAAAAYSDDDDDSDEAQAPRPEGEAKKPKVKKPKKPKVTVAEAAALIDAENLAAHLVQISESYENQQDIQLMRFADYFGRSFASVSAAQFPWAKMFKESLVSKMVDIPLCHIPEPVRNTASDWINQRSPDALGDFVMWCIDSIMSELSGQAVGAKGSKKAAQQTPRAQVAIFVVLAMTVRRKPEVLTSVLPKIMGNNKYLGQEKLPIIVWVIAQASQGDLVTGMFCWAHFLFPTLCAKPSGNPQTRDLVLQLLERILSAPKARGILLNGAVRKGERLIPPVTFDLFMRAAFPVSSARVKATERFEAAYPTIKELALAGPPGSKTVKQAAQHLLPLCVKAMQENNADLTREAADVFIWCLTQNAESYKQWERLHPENVEASVVVLSTIATKWSELSHKLSAESLKVTLKNLRAKNEVALEAATDSGKQASIKAADKYCKEILGRLSRGAACLKGSLLVITLAVAAGFVLSPNLEIPSDWDKLQAMVASHLSF</sequence>
<evidence type="ECO:0000256" key="2">
    <source>
        <dbReference type="ARBA" id="ARBA00007984"/>
    </source>
</evidence>
<dbReference type="eggNOG" id="KOG4467">
    <property type="taxonomic scope" value="Eukaryota"/>
</dbReference>
<evidence type="ECO:0000256" key="6">
    <source>
        <dbReference type="ARBA" id="ARBA00022824"/>
    </source>
</evidence>
<feature type="compositionally biased region" description="Basic and acidic residues" evidence="11">
    <location>
        <begin position="202"/>
        <end position="218"/>
    </location>
</feature>
<evidence type="ECO:0000313" key="13">
    <source>
        <dbReference type="Proteomes" id="UP000026962"/>
    </source>
</evidence>
<keyword evidence="5" id="KW-0053">Apoptosis</keyword>
<dbReference type="Gramene" id="OPUNC01G01630.1">
    <property type="protein sequence ID" value="OPUNC01G01630.1"/>
    <property type="gene ID" value="OPUNC01G01630"/>
</dbReference>
<dbReference type="InterPro" id="IPR019308">
    <property type="entry name" value="TMEM214"/>
</dbReference>
<keyword evidence="6" id="KW-0256">Endoplasmic reticulum</keyword>
<evidence type="ECO:0000256" key="10">
    <source>
        <dbReference type="ARBA" id="ARBA00024938"/>
    </source>
</evidence>
<evidence type="ECO:0000256" key="11">
    <source>
        <dbReference type="SAM" id="MobiDB-lite"/>
    </source>
</evidence>
<keyword evidence="9" id="KW-0325">Glycoprotein</keyword>
<dbReference type="HOGENOM" id="CLU_328012_0_0_1"/>
<keyword evidence="8" id="KW-0472">Membrane</keyword>
<feature type="region of interest" description="Disordered" evidence="11">
    <location>
        <begin position="262"/>
        <end position="349"/>
    </location>
</feature>
<feature type="region of interest" description="Disordered" evidence="11">
    <location>
        <begin position="1"/>
        <end position="54"/>
    </location>
</feature>
<dbReference type="GO" id="GO:0005794">
    <property type="term" value="C:Golgi apparatus"/>
    <property type="evidence" value="ECO:0007669"/>
    <property type="project" value="TreeGrafter"/>
</dbReference>
<comment type="function">
    <text evidence="10">Critical mediator, in cooperation with CASP4, of endoplasmic reticulum-stress induced apoptosis. Required or the activation of CASP4 following endoplasmic reticulum stress.</text>
</comment>
<feature type="compositionally biased region" description="Low complexity" evidence="11">
    <location>
        <begin position="1"/>
        <end position="23"/>
    </location>
</feature>
<dbReference type="OMA" id="HEPTNAN"/>
<name>A0A0E0JDM1_ORYPU</name>
<comment type="subunit">
    <text evidence="3">Constitutively interacts with CASP4; required for the localization of procaspase 4 to the ER.</text>
</comment>
<evidence type="ECO:0000256" key="4">
    <source>
        <dbReference type="ARBA" id="ARBA00022692"/>
    </source>
</evidence>
<dbReference type="AlphaFoldDB" id="A0A0E0JDM1"/>
<feature type="region of interest" description="Disordered" evidence="11">
    <location>
        <begin position="202"/>
        <end position="227"/>
    </location>
</feature>
<dbReference type="Proteomes" id="UP000026962">
    <property type="component" value="Chromosome 1"/>
</dbReference>
<dbReference type="GO" id="GO:0005789">
    <property type="term" value="C:endoplasmic reticulum membrane"/>
    <property type="evidence" value="ECO:0007669"/>
    <property type="project" value="UniProtKB-SubCell"/>
</dbReference>
<organism evidence="12">
    <name type="scientific">Oryza punctata</name>
    <name type="common">Red rice</name>
    <dbReference type="NCBI Taxonomy" id="4537"/>
    <lineage>
        <taxon>Eukaryota</taxon>
        <taxon>Viridiplantae</taxon>
        <taxon>Streptophyta</taxon>
        <taxon>Embryophyta</taxon>
        <taxon>Tracheophyta</taxon>
        <taxon>Spermatophyta</taxon>
        <taxon>Magnoliopsida</taxon>
        <taxon>Liliopsida</taxon>
        <taxon>Poales</taxon>
        <taxon>Poaceae</taxon>
        <taxon>BOP clade</taxon>
        <taxon>Oryzoideae</taxon>
        <taxon>Oryzeae</taxon>
        <taxon>Oryzinae</taxon>
        <taxon>Oryza</taxon>
    </lineage>
</organism>
<dbReference type="STRING" id="4537.A0A0E0JDM1"/>
<evidence type="ECO:0000256" key="9">
    <source>
        <dbReference type="ARBA" id="ARBA00023180"/>
    </source>
</evidence>
<feature type="region of interest" description="Disordered" evidence="11">
    <location>
        <begin position="386"/>
        <end position="421"/>
    </location>
</feature>
<accession>A0A0E0JDM1</accession>
<evidence type="ECO:0000256" key="5">
    <source>
        <dbReference type="ARBA" id="ARBA00022703"/>
    </source>
</evidence>
<evidence type="ECO:0000313" key="12">
    <source>
        <dbReference type="EnsemblPlants" id="OPUNC01G01630.1"/>
    </source>
</evidence>
<dbReference type="PANTHER" id="PTHR13448">
    <property type="entry name" value="TRANSMEMBRANE PROTEIN 214"/>
    <property type="match status" value="1"/>
</dbReference>
<keyword evidence="4" id="KW-0812">Transmembrane</keyword>
<dbReference type="Pfam" id="PF10151">
    <property type="entry name" value="TMEM214"/>
    <property type="match status" value="1"/>
</dbReference>
<feature type="compositionally biased region" description="Low complexity" evidence="11">
    <location>
        <begin position="295"/>
        <end position="316"/>
    </location>
</feature>
<evidence type="ECO:0000256" key="8">
    <source>
        <dbReference type="ARBA" id="ARBA00023136"/>
    </source>
</evidence>
<protein>
    <submittedName>
        <fullName evidence="12">Uncharacterized protein</fullName>
    </submittedName>
</protein>
<reference evidence="12" key="1">
    <citation type="submission" date="2015-04" db="UniProtKB">
        <authorList>
            <consortium name="EnsemblPlants"/>
        </authorList>
    </citation>
    <scope>IDENTIFICATION</scope>
</reference>
<evidence type="ECO:0000256" key="3">
    <source>
        <dbReference type="ARBA" id="ARBA00011720"/>
    </source>
</evidence>
<comment type="subcellular location">
    <subcellularLocation>
        <location evidence="1">Endoplasmic reticulum membrane</location>
        <topology evidence="1">Multi-pass membrane protein</topology>
    </subcellularLocation>
</comment>
<feature type="region of interest" description="Disordered" evidence="11">
    <location>
        <begin position="91"/>
        <end position="125"/>
    </location>
</feature>
<dbReference type="EnsemblPlants" id="OPUNC01G01630.1">
    <property type="protein sequence ID" value="OPUNC01G01630.1"/>
    <property type="gene ID" value="OPUNC01G01630"/>
</dbReference>
<keyword evidence="13" id="KW-1185">Reference proteome</keyword>
<reference evidence="12" key="2">
    <citation type="submission" date="2018-05" db="EMBL/GenBank/DDBJ databases">
        <title>OpunRS2 (Oryza punctata Reference Sequence Version 2).</title>
        <authorList>
            <person name="Zhang J."/>
            <person name="Kudrna D."/>
            <person name="Lee S."/>
            <person name="Talag J."/>
            <person name="Welchert J."/>
            <person name="Wing R.A."/>
        </authorList>
    </citation>
    <scope>NUCLEOTIDE SEQUENCE [LARGE SCALE GENOMIC DNA]</scope>
</reference>
<proteinExistence type="inferred from homology"/>
<evidence type="ECO:0000256" key="1">
    <source>
        <dbReference type="ARBA" id="ARBA00004477"/>
    </source>
</evidence>
<evidence type="ECO:0000256" key="7">
    <source>
        <dbReference type="ARBA" id="ARBA00022989"/>
    </source>
</evidence>
<dbReference type="PANTHER" id="PTHR13448:SF0">
    <property type="entry name" value="TRANSMEMBRANE PROTEIN 214"/>
    <property type="match status" value="1"/>
</dbReference>
<feature type="compositionally biased region" description="Polar residues" evidence="11">
    <location>
        <begin position="270"/>
        <end position="290"/>
    </location>
</feature>